<feature type="chain" id="PRO_5040881844" evidence="1">
    <location>
        <begin position="23"/>
        <end position="244"/>
    </location>
</feature>
<feature type="domain" description="Outer membrane protein beta-barrel" evidence="2">
    <location>
        <begin position="22"/>
        <end position="206"/>
    </location>
</feature>
<comment type="caution">
    <text evidence="3">The sequence shown here is derived from an EMBL/GenBank/DDBJ whole genome shotgun (WGS) entry which is preliminary data.</text>
</comment>
<reference evidence="3" key="2">
    <citation type="submission" date="2023-04" db="EMBL/GenBank/DDBJ databases">
        <title>Paracnuella aquatica gen. nov., sp. nov., a member of the family Chitinophagaceae isolated from a hot spring.</title>
        <authorList>
            <person name="Wang C."/>
        </authorList>
    </citation>
    <scope>NUCLEOTIDE SEQUENCE</scope>
    <source>
        <strain evidence="3">LB-8</strain>
    </source>
</reference>
<evidence type="ECO:0000313" key="3">
    <source>
        <dbReference type="EMBL" id="MCU7547894.1"/>
    </source>
</evidence>
<protein>
    <submittedName>
        <fullName evidence="3">PorT family protein</fullName>
    </submittedName>
</protein>
<dbReference type="InterPro" id="IPR025665">
    <property type="entry name" value="Beta-barrel_OMP_2"/>
</dbReference>
<sequence length="244" mass="27877">MYKKIVTMLCVSALMCVNQLQAQLYVGVEAGANRNYLVTNASDKPFLDYQPLYGYSAGVSVRYAFPSRSWFGGIQAVPTYIQKNFKMQRTDYYSPMYQQSTNTFLELPVMAQFRFGGKFTKHQSLYGILNLGGYAEYWMSGHVKGRAMSSMDPNNYLPYDEAYTFSEVRDRRFQLGGLAGVGLQYMPNKKYTFSIEGRYTPALTDLQKAYSENQTPKYNDNYSILVGVQYQLPKLKVKNHSSAK</sequence>
<proteinExistence type="predicted"/>
<evidence type="ECO:0000313" key="4">
    <source>
        <dbReference type="Proteomes" id="UP001155483"/>
    </source>
</evidence>
<feature type="signal peptide" evidence="1">
    <location>
        <begin position="1"/>
        <end position="22"/>
    </location>
</feature>
<keyword evidence="4" id="KW-1185">Reference proteome</keyword>
<keyword evidence="1" id="KW-0732">Signal</keyword>
<dbReference type="AlphaFoldDB" id="A0A9X2XS14"/>
<evidence type="ECO:0000256" key="1">
    <source>
        <dbReference type="SAM" id="SignalP"/>
    </source>
</evidence>
<accession>A0A9X2XS14</accession>
<dbReference type="RefSeq" id="WP_279295338.1">
    <property type="nucleotide sequence ID" value="NZ_JAOTIF010000001.1"/>
</dbReference>
<evidence type="ECO:0000259" key="2">
    <source>
        <dbReference type="Pfam" id="PF13568"/>
    </source>
</evidence>
<reference evidence="3" key="1">
    <citation type="submission" date="2022-09" db="EMBL/GenBank/DDBJ databases">
        <authorList>
            <person name="Yuan C."/>
            <person name="Ke Z."/>
        </authorList>
    </citation>
    <scope>NUCLEOTIDE SEQUENCE</scope>
    <source>
        <strain evidence="3">LB-8</strain>
    </source>
</reference>
<dbReference type="Pfam" id="PF13568">
    <property type="entry name" value="OMP_b-brl_2"/>
    <property type="match status" value="1"/>
</dbReference>
<organism evidence="3 4">
    <name type="scientific">Paraflavisolibacter caeni</name>
    <dbReference type="NCBI Taxonomy" id="2982496"/>
    <lineage>
        <taxon>Bacteria</taxon>
        <taxon>Pseudomonadati</taxon>
        <taxon>Bacteroidota</taxon>
        <taxon>Chitinophagia</taxon>
        <taxon>Chitinophagales</taxon>
        <taxon>Chitinophagaceae</taxon>
        <taxon>Paraflavisolibacter</taxon>
    </lineage>
</organism>
<dbReference type="Proteomes" id="UP001155483">
    <property type="component" value="Unassembled WGS sequence"/>
</dbReference>
<gene>
    <name evidence="3" type="ORF">OCK74_02155</name>
</gene>
<name>A0A9X2XS14_9BACT</name>
<dbReference type="EMBL" id="JAOTIF010000001">
    <property type="protein sequence ID" value="MCU7547894.1"/>
    <property type="molecule type" value="Genomic_DNA"/>
</dbReference>